<evidence type="ECO:0000256" key="6">
    <source>
        <dbReference type="ARBA" id="ARBA00047960"/>
    </source>
</evidence>
<proteinExistence type="inferred from homology"/>
<feature type="domain" description="GST N-terminal" evidence="7">
    <location>
        <begin position="4"/>
        <end position="86"/>
    </location>
</feature>
<evidence type="ECO:0000256" key="1">
    <source>
        <dbReference type="ARBA" id="ARBA00004514"/>
    </source>
</evidence>
<dbReference type="PANTHER" id="PTHR11260:SF777">
    <property type="entry name" value="GLUTATHIONE TRANSFERASE"/>
    <property type="match status" value="1"/>
</dbReference>
<comment type="catalytic activity">
    <reaction evidence="6">
        <text>RX + glutathione = an S-substituted glutathione + a halide anion + H(+)</text>
        <dbReference type="Rhea" id="RHEA:16437"/>
        <dbReference type="ChEBI" id="CHEBI:15378"/>
        <dbReference type="ChEBI" id="CHEBI:16042"/>
        <dbReference type="ChEBI" id="CHEBI:17792"/>
        <dbReference type="ChEBI" id="CHEBI:57925"/>
        <dbReference type="ChEBI" id="CHEBI:90779"/>
        <dbReference type="EC" id="2.5.1.18"/>
    </reaction>
</comment>
<reference evidence="9 10" key="1">
    <citation type="journal article" date="2024" name="G3 (Bethesda)">
        <title>Genome assembly of Hibiscus sabdariffa L. provides insights into metabolisms of medicinal natural products.</title>
        <authorList>
            <person name="Kim T."/>
        </authorList>
    </citation>
    <scope>NUCLEOTIDE SEQUENCE [LARGE SCALE GENOMIC DNA]</scope>
    <source>
        <strain evidence="9">TK-2024</strain>
        <tissue evidence="9">Old leaves</tissue>
    </source>
</reference>
<comment type="subcellular location">
    <subcellularLocation>
        <location evidence="1">Cytoplasm</location>
        <location evidence="1">Cytosol</location>
    </subcellularLocation>
</comment>
<dbReference type="EC" id="2.5.1.18" evidence="2"/>
<protein>
    <recommendedName>
        <fullName evidence="2">glutathione transferase</fullName>
        <ecNumber evidence="2">2.5.1.18</ecNumber>
    </recommendedName>
</protein>
<evidence type="ECO:0000256" key="2">
    <source>
        <dbReference type="ARBA" id="ARBA00012452"/>
    </source>
</evidence>
<dbReference type="PROSITE" id="PS50404">
    <property type="entry name" value="GST_NTER"/>
    <property type="match status" value="1"/>
</dbReference>
<dbReference type="SFLD" id="SFLDG00358">
    <property type="entry name" value="Main_(cytGST)"/>
    <property type="match status" value="1"/>
</dbReference>
<dbReference type="Proteomes" id="UP001472677">
    <property type="component" value="Unassembled WGS sequence"/>
</dbReference>
<evidence type="ECO:0000256" key="3">
    <source>
        <dbReference type="ARBA" id="ARBA00022575"/>
    </source>
</evidence>
<dbReference type="Pfam" id="PF00043">
    <property type="entry name" value="GST_C"/>
    <property type="match status" value="1"/>
</dbReference>
<dbReference type="CDD" id="cd03185">
    <property type="entry name" value="GST_C_Tau"/>
    <property type="match status" value="1"/>
</dbReference>
<dbReference type="Gene3D" id="1.20.1050.10">
    <property type="match status" value="1"/>
</dbReference>
<dbReference type="PANTHER" id="PTHR11260">
    <property type="entry name" value="GLUTATHIONE S-TRANSFERASE, GST, SUPERFAMILY, GST DOMAIN CONTAINING"/>
    <property type="match status" value="1"/>
</dbReference>
<evidence type="ECO:0000256" key="4">
    <source>
        <dbReference type="ARBA" id="ARBA00022679"/>
    </source>
</evidence>
<dbReference type="SFLD" id="SFLDG01152">
    <property type="entry name" value="Main.3:_Omega-_and_Tau-like"/>
    <property type="match status" value="1"/>
</dbReference>
<evidence type="ECO:0000313" key="9">
    <source>
        <dbReference type="EMBL" id="KAK8561718.1"/>
    </source>
</evidence>
<dbReference type="InterPro" id="IPR010987">
    <property type="entry name" value="Glutathione-S-Trfase_C-like"/>
</dbReference>
<evidence type="ECO:0000256" key="5">
    <source>
        <dbReference type="ARBA" id="ARBA00025743"/>
    </source>
</evidence>
<keyword evidence="3" id="KW-0216">Detoxification</keyword>
<dbReference type="CDD" id="cd03058">
    <property type="entry name" value="GST_N_Tau"/>
    <property type="match status" value="1"/>
</dbReference>
<dbReference type="PROSITE" id="PS50405">
    <property type="entry name" value="GST_CTER"/>
    <property type="match status" value="1"/>
</dbReference>
<comment type="caution">
    <text evidence="9">The sequence shown here is derived from an EMBL/GenBank/DDBJ whole genome shotgun (WGS) entry which is preliminary data.</text>
</comment>
<dbReference type="InterPro" id="IPR040079">
    <property type="entry name" value="Glutathione_S-Trfase"/>
</dbReference>
<keyword evidence="10" id="KW-1185">Reference proteome</keyword>
<sequence length="225" mass="25784">MGEEELKVLGAWGSPFSRRVEIALELKGVPFQYIEENVLDEKLKSPLLLKCNPVHRKVPVLLHDGKPVVESLIILEYIDETWKNNPILPDDPHQRAQARFWAHFIDHKCMPPVWTALLGSVEEREKAVEEVRECLKTLEGVLDGNRFFGGETIGLVDISANFIAYWLRAIQEVSGLDFMNEDQLPLLTKWSEEFVSCNVVKGHLPPRDKLITFMKNWLSGHGWTD</sequence>
<dbReference type="SUPFAM" id="SSF47616">
    <property type="entry name" value="GST C-terminal domain-like"/>
    <property type="match status" value="1"/>
</dbReference>
<dbReference type="InterPro" id="IPR004045">
    <property type="entry name" value="Glutathione_S-Trfase_N"/>
</dbReference>
<accession>A0ABR2EI99</accession>
<dbReference type="SFLD" id="SFLDS00019">
    <property type="entry name" value="Glutathione_Transferase_(cytos"/>
    <property type="match status" value="1"/>
</dbReference>
<feature type="domain" description="GST C-terminal" evidence="8">
    <location>
        <begin position="91"/>
        <end position="218"/>
    </location>
</feature>
<keyword evidence="4" id="KW-0808">Transferase</keyword>
<name>A0ABR2EI99_9ROSI</name>
<dbReference type="InterPro" id="IPR004046">
    <property type="entry name" value="GST_C"/>
</dbReference>
<organism evidence="9 10">
    <name type="scientific">Hibiscus sabdariffa</name>
    <name type="common">roselle</name>
    <dbReference type="NCBI Taxonomy" id="183260"/>
    <lineage>
        <taxon>Eukaryota</taxon>
        <taxon>Viridiplantae</taxon>
        <taxon>Streptophyta</taxon>
        <taxon>Embryophyta</taxon>
        <taxon>Tracheophyta</taxon>
        <taxon>Spermatophyta</taxon>
        <taxon>Magnoliopsida</taxon>
        <taxon>eudicotyledons</taxon>
        <taxon>Gunneridae</taxon>
        <taxon>Pentapetalae</taxon>
        <taxon>rosids</taxon>
        <taxon>malvids</taxon>
        <taxon>Malvales</taxon>
        <taxon>Malvaceae</taxon>
        <taxon>Malvoideae</taxon>
        <taxon>Hibiscus</taxon>
    </lineage>
</organism>
<dbReference type="Gene3D" id="3.40.30.10">
    <property type="entry name" value="Glutaredoxin"/>
    <property type="match status" value="1"/>
</dbReference>
<dbReference type="EMBL" id="JBBPBM010000013">
    <property type="protein sequence ID" value="KAK8561718.1"/>
    <property type="molecule type" value="Genomic_DNA"/>
</dbReference>
<dbReference type="Pfam" id="PF02798">
    <property type="entry name" value="GST_N"/>
    <property type="match status" value="1"/>
</dbReference>
<dbReference type="InterPro" id="IPR045074">
    <property type="entry name" value="GST_C_Tau"/>
</dbReference>
<dbReference type="InterPro" id="IPR036282">
    <property type="entry name" value="Glutathione-S-Trfase_C_sf"/>
</dbReference>
<evidence type="ECO:0000259" key="8">
    <source>
        <dbReference type="PROSITE" id="PS50405"/>
    </source>
</evidence>
<evidence type="ECO:0000313" key="10">
    <source>
        <dbReference type="Proteomes" id="UP001472677"/>
    </source>
</evidence>
<comment type="similarity">
    <text evidence="5">Belongs to the GST superfamily. Tau family.</text>
</comment>
<gene>
    <name evidence="9" type="ORF">V6N12_048782</name>
</gene>
<dbReference type="InterPro" id="IPR036249">
    <property type="entry name" value="Thioredoxin-like_sf"/>
</dbReference>
<dbReference type="InterPro" id="IPR045073">
    <property type="entry name" value="Omega/Tau-like"/>
</dbReference>
<evidence type="ECO:0000259" key="7">
    <source>
        <dbReference type="PROSITE" id="PS50404"/>
    </source>
</evidence>
<dbReference type="SUPFAM" id="SSF52833">
    <property type="entry name" value="Thioredoxin-like"/>
    <property type="match status" value="1"/>
</dbReference>